<evidence type="ECO:0000256" key="2">
    <source>
        <dbReference type="ARBA" id="ARBA00012438"/>
    </source>
</evidence>
<dbReference type="PROSITE" id="PS50109">
    <property type="entry name" value="HIS_KIN"/>
    <property type="match status" value="1"/>
</dbReference>
<sequence>MYALPCPRAEGLLAPLSPAAATDWMLALLLAPSDVATQRLAERLQRDPALSLWALRSVAPACCASATFNALAEHLLASGPAALASLTAAAAPLPDAVVMAWADWLDQAAAVQHLLAAQGEPLAQTPACFLLLARNAPGFDETEDLPTGCLDTEPPPDWPQKLQFAQQQLGDNDQENTAVQAALRHASQCRNQFLARSPDAVPALRSLAEKLRERDRLRQDFAQQLEQEKLKAMKELAYGASHEINNPLANIATRAQMLLREETDPERRRKLATINSQAFRAHEMIANMMLFAHPPQLEPETFDLRAVIDQVLKELSPEADRQQIELEQNPRGEPLLLTGDKTHLAASLKALGQNALEAIGSTGRVVYSAQSTLDAAGDYGCEICVVDTGPGIPPEVRRHLFDPFYSGREAGRGLGFGLSKCWRVVELHGGRIEVETDRPEGAAFRIWLPLPPPENGQTAAPPADVH</sequence>
<dbReference type="KEGG" id="lcre:Pla8534_13300"/>
<protein>
    <recommendedName>
        <fullName evidence="2">histidine kinase</fullName>
        <ecNumber evidence="2">2.7.13.3</ecNumber>
    </recommendedName>
</protein>
<evidence type="ECO:0000256" key="1">
    <source>
        <dbReference type="ARBA" id="ARBA00000085"/>
    </source>
</evidence>
<keyword evidence="4 10" id="KW-0808">Transferase</keyword>
<keyword evidence="8" id="KW-0902">Two-component regulatory system</keyword>
<evidence type="ECO:0000313" key="11">
    <source>
        <dbReference type="Proteomes" id="UP000317648"/>
    </source>
</evidence>
<comment type="catalytic activity">
    <reaction evidence="1">
        <text>ATP + protein L-histidine = ADP + protein N-phospho-L-histidine.</text>
        <dbReference type="EC" id="2.7.13.3"/>
    </reaction>
</comment>
<dbReference type="AlphaFoldDB" id="A0A518DNY7"/>
<dbReference type="Pfam" id="PF02518">
    <property type="entry name" value="HATPase_c"/>
    <property type="match status" value="1"/>
</dbReference>
<keyword evidence="3" id="KW-0597">Phosphoprotein</keyword>
<evidence type="ECO:0000256" key="6">
    <source>
        <dbReference type="ARBA" id="ARBA00022777"/>
    </source>
</evidence>
<evidence type="ECO:0000256" key="4">
    <source>
        <dbReference type="ARBA" id="ARBA00022679"/>
    </source>
</evidence>
<evidence type="ECO:0000256" key="7">
    <source>
        <dbReference type="ARBA" id="ARBA00022840"/>
    </source>
</evidence>
<dbReference type="PANTHER" id="PTHR43065">
    <property type="entry name" value="SENSOR HISTIDINE KINASE"/>
    <property type="match status" value="1"/>
</dbReference>
<dbReference type="Gene3D" id="1.10.287.130">
    <property type="match status" value="1"/>
</dbReference>
<dbReference type="CDD" id="cd00075">
    <property type="entry name" value="HATPase"/>
    <property type="match status" value="1"/>
</dbReference>
<keyword evidence="11" id="KW-1185">Reference proteome</keyword>
<dbReference type="PRINTS" id="PR00344">
    <property type="entry name" value="BCTRLSENSOR"/>
</dbReference>
<dbReference type="InterPro" id="IPR005467">
    <property type="entry name" value="His_kinase_dom"/>
</dbReference>
<evidence type="ECO:0000313" key="10">
    <source>
        <dbReference type="EMBL" id="QDU93550.1"/>
    </source>
</evidence>
<evidence type="ECO:0000259" key="9">
    <source>
        <dbReference type="PROSITE" id="PS50109"/>
    </source>
</evidence>
<dbReference type="RefSeq" id="WP_145050453.1">
    <property type="nucleotide sequence ID" value="NZ_CP036433.1"/>
</dbReference>
<name>A0A518DNY7_9BACT</name>
<dbReference type="OrthoDB" id="239518at2"/>
<evidence type="ECO:0000256" key="3">
    <source>
        <dbReference type="ARBA" id="ARBA00022553"/>
    </source>
</evidence>
<organism evidence="10 11">
    <name type="scientific">Lignipirellula cremea</name>
    <dbReference type="NCBI Taxonomy" id="2528010"/>
    <lineage>
        <taxon>Bacteria</taxon>
        <taxon>Pseudomonadati</taxon>
        <taxon>Planctomycetota</taxon>
        <taxon>Planctomycetia</taxon>
        <taxon>Pirellulales</taxon>
        <taxon>Pirellulaceae</taxon>
        <taxon>Lignipirellula</taxon>
    </lineage>
</organism>
<keyword evidence="5" id="KW-0547">Nucleotide-binding</keyword>
<dbReference type="InterPro" id="IPR004358">
    <property type="entry name" value="Sig_transdc_His_kin-like_C"/>
</dbReference>
<feature type="domain" description="Histidine kinase" evidence="9">
    <location>
        <begin position="239"/>
        <end position="452"/>
    </location>
</feature>
<evidence type="ECO:0000256" key="8">
    <source>
        <dbReference type="ARBA" id="ARBA00023012"/>
    </source>
</evidence>
<dbReference type="EMBL" id="CP036433">
    <property type="protein sequence ID" value="QDU93550.1"/>
    <property type="molecule type" value="Genomic_DNA"/>
</dbReference>
<reference evidence="10 11" key="1">
    <citation type="submission" date="2019-02" db="EMBL/GenBank/DDBJ databases">
        <title>Deep-cultivation of Planctomycetes and their phenomic and genomic characterization uncovers novel biology.</title>
        <authorList>
            <person name="Wiegand S."/>
            <person name="Jogler M."/>
            <person name="Boedeker C."/>
            <person name="Pinto D."/>
            <person name="Vollmers J."/>
            <person name="Rivas-Marin E."/>
            <person name="Kohn T."/>
            <person name="Peeters S.H."/>
            <person name="Heuer A."/>
            <person name="Rast P."/>
            <person name="Oberbeckmann S."/>
            <person name="Bunk B."/>
            <person name="Jeske O."/>
            <person name="Meyerdierks A."/>
            <person name="Storesund J.E."/>
            <person name="Kallscheuer N."/>
            <person name="Luecker S."/>
            <person name="Lage O.M."/>
            <person name="Pohl T."/>
            <person name="Merkel B.J."/>
            <person name="Hornburger P."/>
            <person name="Mueller R.-W."/>
            <person name="Bruemmer F."/>
            <person name="Labrenz M."/>
            <person name="Spormann A.M."/>
            <person name="Op den Camp H."/>
            <person name="Overmann J."/>
            <person name="Amann R."/>
            <person name="Jetten M.S.M."/>
            <person name="Mascher T."/>
            <person name="Medema M.H."/>
            <person name="Devos D.P."/>
            <person name="Kaster A.-K."/>
            <person name="Ovreas L."/>
            <person name="Rohde M."/>
            <person name="Galperin M.Y."/>
            <person name="Jogler C."/>
        </authorList>
    </citation>
    <scope>NUCLEOTIDE SEQUENCE [LARGE SCALE GENOMIC DNA]</scope>
    <source>
        <strain evidence="10 11">Pla85_3_4</strain>
    </source>
</reference>
<dbReference type="InterPro" id="IPR036890">
    <property type="entry name" value="HATPase_C_sf"/>
</dbReference>
<dbReference type="InterPro" id="IPR036097">
    <property type="entry name" value="HisK_dim/P_sf"/>
</dbReference>
<gene>
    <name evidence="10" type="primary">kinD</name>
    <name evidence="10" type="ORF">Pla8534_13300</name>
</gene>
<dbReference type="SUPFAM" id="SSF47384">
    <property type="entry name" value="Homodimeric domain of signal transducing histidine kinase"/>
    <property type="match status" value="1"/>
</dbReference>
<keyword evidence="7" id="KW-0067">ATP-binding</keyword>
<dbReference type="Proteomes" id="UP000317648">
    <property type="component" value="Chromosome"/>
</dbReference>
<evidence type="ECO:0000256" key="5">
    <source>
        <dbReference type="ARBA" id="ARBA00022741"/>
    </source>
</evidence>
<accession>A0A518DNY7</accession>
<keyword evidence="6 10" id="KW-0418">Kinase</keyword>
<dbReference type="SMART" id="SM00388">
    <property type="entry name" value="HisKA"/>
    <property type="match status" value="1"/>
</dbReference>
<proteinExistence type="predicted"/>
<dbReference type="SUPFAM" id="SSF55874">
    <property type="entry name" value="ATPase domain of HSP90 chaperone/DNA topoisomerase II/histidine kinase"/>
    <property type="match status" value="1"/>
</dbReference>
<dbReference type="InterPro" id="IPR003594">
    <property type="entry name" value="HATPase_dom"/>
</dbReference>
<dbReference type="GO" id="GO:0005524">
    <property type="term" value="F:ATP binding"/>
    <property type="evidence" value="ECO:0007669"/>
    <property type="project" value="UniProtKB-KW"/>
</dbReference>
<dbReference type="InterPro" id="IPR003661">
    <property type="entry name" value="HisK_dim/P_dom"/>
</dbReference>
<dbReference type="Pfam" id="PF00512">
    <property type="entry name" value="HisKA"/>
    <property type="match status" value="1"/>
</dbReference>
<dbReference type="Gene3D" id="3.30.565.10">
    <property type="entry name" value="Histidine kinase-like ATPase, C-terminal domain"/>
    <property type="match status" value="1"/>
</dbReference>
<dbReference type="SMART" id="SM00387">
    <property type="entry name" value="HATPase_c"/>
    <property type="match status" value="1"/>
</dbReference>
<dbReference type="PANTHER" id="PTHR43065:SF10">
    <property type="entry name" value="PEROXIDE STRESS-ACTIVATED HISTIDINE KINASE MAK3"/>
    <property type="match status" value="1"/>
</dbReference>
<dbReference type="GO" id="GO:0000155">
    <property type="term" value="F:phosphorelay sensor kinase activity"/>
    <property type="evidence" value="ECO:0007669"/>
    <property type="project" value="InterPro"/>
</dbReference>
<dbReference type="CDD" id="cd00082">
    <property type="entry name" value="HisKA"/>
    <property type="match status" value="1"/>
</dbReference>
<dbReference type="EC" id="2.7.13.3" evidence="2"/>